<feature type="non-terminal residue" evidence="3">
    <location>
        <position position="1"/>
    </location>
</feature>
<feature type="domain" description="Ribonucleotide reductase large subunit C-terminal" evidence="2">
    <location>
        <begin position="1"/>
        <end position="67"/>
    </location>
</feature>
<dbReference type="GO" id="GO:0009263">
    <property type="term" value="P:deoxyribonucleotide biosynthetic process"/>
    <property type="evidence" value="ECO:0007669"/>
    <property type="project" value="TreeGrafter"/>
</dbReference>
<feature type="non-terminal residue" evidence="3">
    <location>
        <position position="67"/>
    </location>
</feature>
<reference evidence="3" key="1">
    <citation type="submission" date="2021-02" db="EMBL/GenBank/DDBJ databases">
        <authorList>
            <person name="Nowell W R."/>
        </authorList>
    </citation>
    <scope>NUCLEOTIDE SEQUENCE</scope>
</reference>
<comment type="similarity">
    <text evidence="1">Belongs to the ribonucleoside diphosphate reductase large chain family.</text>
</comment>
<dbReference type="SUPFAM" id="SSF51998">
    <property type="entry name" value="PFL-like glycyl radical enzymes"/>
    <property type="match status" value="1"/>
</dbReference>
<dbReference type="Pfam" id="PF02867">
    <property type="entry name" value="Ribonuc_red_lgC"/>
    <property type="match status" value="1"/>
</dbReference>
<dbReference type="Proteomes" id="UP000663873">
    <property type="component" value="Unassembled WGS sequence"/>
</dbReference>
<organism evidence="3 4">
    <name type="scientific">Rotaria socialis</name>
    <dbReference type="NCBI Taxonomy" id="392032"/>
    <lineage>
        <taxon>Eukaryota</taxon>
        <taxon>Metazoa</taxon>
        <taxon>Spiralia</taxon>
        <taxon>Gnathifera</taxon>
        <taxon>Rotifera</taxon>
        <taxon>Eurotatoria</taxon>
        <taxon>Bdelloidea</taxon>
        <taxon>Philodinida</taxon>
        <taxon>Philodinidae</taxon>
        <taxon>Rotaria</taxon>
    </lineage>
</organism>
<proteinExistence type="inferred from homology"/>
<accession>A0A821Q906</accession>
<evidence type="ECO:0000313" key="4">
    <source>
        <dbReference type="Proteomes" id="UP000663873"/>
    </source>
</evidence>
<dbReference type="PANTHER" id="PTHR11573:SF6">
    <property type="entry name" value="RIBONUCLEOSIDE-DIPHOSPHATE REDUCTASE LARGE SUBUNIT"/>
    <property type="match status" value="1"/>
</dbReference>
<keyword evidence="4" id="KW-1185">Reference proteome</keyword>
<dbReference type="InterPro" id="IPR039718">
    <property type="entry name" value="Rrm1"/>
</dbReference>
<evidence type="ECO:0000259" key="2">
    <source>
        <dbReference type="Pfam" id="PF02867"/>
    </source>
</evidence>
<gene>
    <name evidence="3" type="ORF">UJA718_LOCUS42187</name>
</gene>
<dbReference type="GO" id="GO:0004748">
    <property type="term" value="F:ribonucleoside-diphosphate reductase activity, thioredoxin disulfide as acceptor"/>
    <property type="evidence" value="ECO:0007669"/>
    <property type="project" value="TreeGrafter"/>
</dbReference>
<protein>
    <recommendedName>
        <fullName evidence="2">Ribonucleotide reductase large subunit C-terminal domain-containing protein</fullName>
    </recommendedName>
</protein>
<evidence type="ECO:0000313" key="3">
    <source>
        <dbReference type="EMBL" id="CAF4821496.1"/>
    </source>
</evidence>
<dbReference type="Gene3D" id="3.20.70.20">
    <property type="match status" value="1"/>
</dbReference>
<dbReference type="GO" id="GO:0005524">
    <property type="term" value="F:ATP binding"/>
    <property type="evidence" value="ECO:0007669"/>
    <property type="project" value="TreeGrafter"/>
</dbReference>
<dbReference type="AlphaFoldDB" id="A0A821Q906"/>
<comment type="caution">
    <text evidence="3">The sequence shown here is derived from an EMBL/GenBank/DDBJ whole genome shotgun (WGS) entry which is preliminary data.</text>
</comment>
<dbReference type="EMBL" id="CAJOBP010053232">
    <property type="protein sequence ID" value="CAF4821496.1"/>
    <property type="molecule type" value="Genomic_DNA"/>
</dbReference>
<dbReference type="InterPro" id="IPR000788">
    <property type="entry name" value="RNR_lg_C"/>
</dbReference>
<evidence type="ECO:0000256" key="1">
    <source>
        <dbReference type="ARBA" id="ARBA00010406"/>
    </source>
</evidence>
<dbReference type="GO" id="GO:0005971">
    <property type="term" value="C:ribonucleoside-diphosphate reductase complex"/>
    <property type="evidence" value="ECO:0007669"/>
    <property type="project" value="TreeGrafter"/>
</dbReference>
<name>A0A821Q906_9BILA</name>
<sequence>TNGRSDGVLPMMRVFNNVARYVNQGGKRPGAYALYLEPWHADIFEFLDARKNTGAEEKRARDLFPAL</sequence>
<dbReference type="PANTHER" id="PTHR11573">
    <property type="entry name" value="RIBONUCLEOSIDE-DIPHOSPHATE REDUCTASE LARGE CHAIN"/>
    <property type="match status" value="1"/>
</dbReference>